<reference evidence="2 3" key="1">
    <citation type="journal article" date="2012" name="J. Bacteriol.">
        <title>Genome Sequence of Radiation-Resistant Modestobacter marinus Strain BC501, a Representative Actinobacterium That Thrives on Calcareous Stone Surfaces.</title>
        <authorList>
            <person name="Normand P."/>
            <person name="Gury J."/>
            <person name="Pujic P."/>
            <person name="Chouaia B."/>
            <person name="Crotti E."/>
            <person name="Brusetti L."/>
            <person name="Daffonchio D."/>
            <person name="Vacherie B."/>
            <person name="Barbe V."/>
            <person name="Medigue C."/>
            <person name="Calteau A."/>
            <person name="Ghodhbane-Gtari F."/>
            <person name="Essoussi I."/>
            <person name="Nouioui I."/>
            <person name="Abbassi-Ghozzi I."/>
            <person name="Gtari M."/>
        </authorList>
    </citation>
    <scope>NUCLEOTIDE SEQUENCE [LARGE SCALE GENOMIC DNA]</scope>
    <source>
        <strain evidence="3">BC 501</strain>
    </source>
</reference>
<sequence>MGITLRSLEDADLDQLHAWESDPRAVAMAAFTRADPADRSSFDAHYARNRNDPDVTMRAVDDDHGLAGMIASFTVAGDRELTYWVDPARWGRGVASAALAAFLQVEPLRPLFARVAEHNVGSAAVLVRAGFVHVDSEVSHAAGLGRDVVEHVYRLDA</sequence>
<dbReference type="GO" id="GO:0016747">
    <property type="term" value="F:acyltransferase activity, transferring groups other than amino-acyl groups"/>
    <property type="evidence" value="ECO:0007669"/>
    <property type="project" value="InterPro"/>
</dbReference>
<dbReference type="PROSITE" id="PS51186">
    <property type="entry name" value="GNAT"/>
    <property type="match status" value="1"/>
</dbReference>
<keyword evidence="3" id="KW-1185">Reference proteome</keyword>
<dbReference type="Proteomes" id="UP000006461">
    <property type="component" value="Chromosome"/>
</dbReference>
<dbReference type="PANTHER" id="PTHR43328:SF1">
    <property type="entry name" value="N-ACETYLTRANSFERASE DOMAIN-CONTAINING PROTEIN"/>
    <property type="match status" value="1"/>
</dbReference>
<proteinExistence type="predicted"/>
<evidence type="ECO:0000259" key="1">
    <source>
        <dbReference type="PROSITE" id="PS51186"/>
    </source>
</evidence>
<dbReference type="InterPro" id="IPR000182">
    <property type="entry name" value="GNAT_dom"/>
</dbReference>
<evidence type="ECO:0000313" key="2">
    <source>
        <dbReference type="EMBL" id="CCH87463.1"/>
    </source>
</evidence>
<dbReference type="OMA" id="HWQQNIL"/>
<dbReference type="SUPFAM" id="SSF55729">
    <property type="entry name" value="Acyl-CoA N-acyltransferases (Nat)"/>
    <property type="match status" value="1"/>
</dbReference>
<feature type="domain" description="N-acetyltransferase" evidence="1">
    <location>
        <begin position="3"/>
        <end position="156"/>
    </location>
</feature>
<accession>I4EVQ0</accession>
<dbReference type="HOGENOM" id="CLU_013985_31_0_11"/>
<dbReference type="PANTHER" id="PTHR43328">
    <property type="entry name" value="ACETYLTRANSFERASE-RELATED"/>
    <property type="match status" value="1"/>
</dbReference>
<dbReference type="EMBL" id="FO203431">
    <property type="protein sequence ID" value="CCH87463.1"/>
    <property type="molecule type" value="Genomic_DNA"/>
</dbReference>
<dbReference type="Gene3D" id="3.40.630.30">
    <property type="match status" value="1"/>
</dbReference>
<dbReference type="AlphaFoldDB" id="I4EVQ0"/>
<dbReference type="OrthoDB" id="9801656at2"/>
<name>I4EVQ0_MODI5</name>
<dbReference type="Pfam" id="PF13302">
    <property type="entry name" value="Acetyltransf_3"/>
    <property type="match status" value="1"/>
</dbReference>
<gene>
    <name evidence="2" type="ordered locus">MODMU_2028</name>
</gene>
<dbReference type="InterPro" id="IPR016181">
    <property type="entry name" value="Acyl_CoA_acyltransferase"/>
</dbReference>
<evidence type="ECO:0000313" key="3">
    <source>
        <dbReference type="Proteomes" id="UP000006461"/>
    </source>
</evidence>
<dbReference type="STRING" id="477641.MODMU_2028"/>
<organism evidence="2 3">
    <name type="scientific">Modestobacter italicus (strain DSM 44449 / CECT 9708 / BC 501)</name>
    <dbReference type="NCBI Taxonomy" id="2732864"/>
    <lineage>
        <taxon>Bacteria</taxon>
        <taxon>Bacillati</taxon>
        <taxon>Actinomycetota</taxon>
        <taxon>Actinomycetes</taxon>
        <taxon>Geodermatophilales</taxon>
        <taxon>Geodermatophilaceae</taxon>
        <taxon>Modestobacter</taxon>
    </lineage>
</organism>
<dbReference type="KEGG" id="mmar:MODMU_2028"/>
<protein>
    <submittedName>
        <fullName evidence="2">Acetyltransferase</fullName>
    </submittedName>
</protein>
<dbReference type="eggNOG" id="COG1670">
    <property type="taxonomic scope" value="Bacteria"/>
</dbReference>